<gene>
    <name evidence="1" type="ORF">O1D97_07075</name>
</gene>
<reference evidence="1" key="1">
    <citation type="submission" date="2022-12" db="EMBL/GenBank/DDBJ databases">
        <title>Marinomonas 15G1-11 sp. nov, isolated from marine algae.</title>
        <authorList>
            <person name="Butt M."/>
            <person name="Choi D.G."/>
            <person name="Kim J.M."/>
            <person name="Lee J.K."/>
            <person name="Baek J.H."/>
            <person name="Jeon C.O."/>
        </authorList>
    </citation>
    <scope>NUCLEOTIDE SEQUENCE</scope>
    <source>
        <strain evidence="1">15G1-11</strain>
    </source>
</reference>
<accession>A0ABT4JSQ8</accession>
<dbReference type="EMBL" id="JAPUBN010000013">
    <property type="protein sequence ID" value="MCZ2721418.1"/>
    <property type="molecule type" value="Genomic_DNA"/>
</dbReference>
<proteinExistence type="predicted"/>
<organism evidence="1 2">
    <name type="scientific">Marinomonas phaeophyticola</name>
    <dbReference type="NCBI Taxonomy" id="3004091"/>
    <lineage>
        <taxon>Bacteria</taxon>
        <taxon>Pseudomonadati</taxon>
        <taxon>Pseudomonadota</taxon>
        <taxon>Gammaproteobacteria</taxon>
        <taxon>Oceanospirillales</taxon>
        <taxon>Oceanospirillaceae</taxon>
        <taxon>Marinomonas</taxon>
    </lineage>
</organism>
<sequence length="114" mass="13421">MKKIVLLAGMWLSSDVIADRLETPSYRIQIERFCDEGEVTCNKVRYYGVSKRSGHTLFLMGESMHSLCKDGITPCRFLGYHFMYETFEYFVYESGLFLVKEKDQIKVEEQGEWH</sequence>
<evidence type="ECO:0000313" key="1">
    <source>
        <dbReference type="EMBL" id="MCZ2721418.1"/>
    </source>
</evidence>
<protein>
    <recommendedName>
        <fullName evidence="3">Phage protein</fullName>
    </recommendedName>
</protein>
<dbReference type="RefSeq" id="WP_269124191.1">
    <property type="nucleotide sequence ID" value="NZ_JAPUBN010000013.1"/>
</dbReference>
<keyword evidence="2" id="KW-1185">Reference proteome</keyword>
<name>A0ABT4JSQ8_9GAMM</name>
<comment type="caution">
    <text evidence="1">The sequence shown here is derived from an EMBL/GenBank/DDBJ whole genome shotgun (WGS) entry which is preliminary data.</text>
</comment>
<dbReference type="Proteomes" id="UP001149719">
    <property type="component" value="Unassembled WGS sequence"/>
</dbReference>
<evidence type="ECO:0008006" key="3">
    <source>
        <dbReference type="Google" id="ProtNLM"/>
    </source>
</evidence>
<evidence type="ECO:0000313" key="2">
    <source>
        <dbReference type="Proteomes" id="UP001149719"/>
    </source>
</evidence>